<proteinExistence type="predicted"/>
<geneLocation type="plasmid" evidence="1 2">
    <name>pOSCIL6304.01</name>
</geneLocation>
<name>K9TSE0_9CYAN</name>
<dbReference type="AlphaFoldDB" id="K9TSE0"/>
<evidence type="ECO:0000313" key="1">
    <source>
        <dbReference type="EMBL" id="AFY85470.1"/>
    </source>
</evidence>
<dbReference type="Proteomes" id="UP000010367">
    <property type="component" value="Plasmid pOSCIL6304.01"/>
</dbReference>
<dbReference type="KEGG" id="oac:Oscil6304_6009"/>
<organism evidence="1 2">
    <name type="scientific">Oscillatoria acuminata PCC 6304</name>
    <dbReference type="NCBI Taxonomy" id="56110"/>
    <lineage>
        <taxon>Bacteria</taxon>
        <taxon>Bacillati</taxon>
        <taxon>Cyanobacteriota</taxon>
        <taxon>Cyanophyceae</taxon>
        <taxon>Oscillatoriophycideae</taxon>
        <taxon>Oscillatoriales</taxon>
        <taxon>Oscillatoriaceae</taxon>
        <taxon>Oscillatoria</taxon>
    </lineage>
</organism>
<keyword evidence="1" id="KW-0614">Plasmid</keyword>
<keyword evidence="2" id="KW-1185">Reference proteome</keyword>
<dbReference type="EMBL" id="CP003608">
    <property type="protein sequence ID" value="AFY85470.1"/>
    <property type="molecule type" value="Genomic_DNA"/>
</dbReference>
<protein>
    <submittedName>
        <fullName evidence="1">Uncharacterized protein</fullName>
    </submittedName>
</protein>
<gene>
    <name evidence="1" type="ORF">Oscil6304_6009</name>
</gene>
<dbReference type="HOGENOM" id="CLU_1914954_0_0_3"/>
<evidence type="ECO:0000313" key="2">
    <source>
        <dbReference type="Proteomes" id="UP000010367"/>
    </source>
</evidence>
<dbReference type="RefSeq" id="WP_015163249.1">
    <property type="nucleotide sequence ID" value="NC_019700.1"/>
</dbReference>
<accession>K9TSE0</accession>
<reference evidence="1 2" key="1">
    <citation type="submission" date="2012-06" db="EMBL/GenBank/DDBJ databases">
        <title>Finished plasmid 1 of genome of Oscillatoria acuminata PCC 6304.</title>
        <authorList>
            <consortium name="US DOE Joint Genome Institute"/>
            <person name="Gugger M."/>
            <person name="Coursin T."/>
            <person name="Rippka R."/>
            <person name="Tandeau De Marsac N."/>
            <person name="Huntemann M."/>
            <person name="Wei C.-L."/>
            <person name="Han J."/>
            <person name="Detter J.C."/>
            <person name="Han C."/>
            <person name="Tapia R."/>
            <person name="Davenport K."/>
            <person name="Daligault H."/>
            <person name="Erkkila T."/>
            <person name="Gu W."/>
            <person name="Munk A.C.C."/>
            <person name="Teshima H."/>
            <person name="Xu Y."/>
            <person name="Chain P."/>
            <person name="Chen A."/>
            <person name="Krypides N."/>
            <person name="Mavromatis K."/>
            <person name="Markowitz V."/>
            <person name="Szeto E."/>
            <person name="Ivanova N."/>
            <person name="Mikhailova N."/>
            <person name="Ovchinnikova G."/>
            <person name="Pagani I."/>
            <person name="Pati A."/>
            <person name="Goodwin L."/>
            <person name="Peters L."/>
            <person name="Pitluck S."/>
            <person name="Woyke T."/>
            <person name="Kerfeld C."/>
        </authorList>
    </citation>
    <scope>NUCLEOTIDE SEQUENCE [LARGE SCALE GENOMIC DNA]</scope>
    <source>
        <strain evidence="1 2">PCC 6304</strain>
        <plasmid evidence="2">Plasmid pOSCIL6304.01</plasmid>
    </source>
</reference>
<sequence length="132" mass="14674">MEITDPSLEIAGEILPLGAKYGTGRYLLVYVKKGKGVRGATTRSILVAPHQFKSAPQANAEPPTEAKFTLIGEIKMLIRNLSRNDVPEQEITDEAIATYGSADTSQFTEFQLHHFHSFLLGKWEAIPFDDRL</sequence>
<dbReference type="InParanoid" id="K9TSE0"/>